<reference evidence="1" key="1">
    <citation type="journal article" date="2012" name="PLoS Genet.">
        <title>Comparative analysis of the genomes of two field isolates of the rice blast fungus Magnaporthe oryzae.</title>
        <authorList>
            <person name="Xue M."/>
            <person name="Yang J."/>
            <person name="Li Z."/>
            <person name="Hu S."/>
            <person name="Yao N."/>
            <person name="Dean R.A."/>
            <person name="Zhao W."/>
            <person name="Shen M."/>
            <person name="Zhang H."/>
            <person name="Li C."/>
            <person name="Liu L."/>
            <person name="Cao L."/>
            <person name="Xu X."/>
            <person name="Xing Y."/>
            <person name="Hsiang T."/>
            <person name="Zhang Z."/>
            <person name="Xu J.R."/>
            <person name="Peng Y.L."/>
        </authorList>
    </citation>
    <scope>NUCLEOTIDE SEQUENCE</scope>
    <source>
        <strain evidence="1">Y34</strain>
    </source>
</reference>
<dbReference type="EMBL" id="JH793713">
    <property type="protein sequence ID" value="ELQ33485.1"/>
    <property type="molecule type" value="Genomic_DNA"/>
</dbReference>
<evidence type="ECO:0000313" key="1">
    <source>
        <dbReference type="EMBL" id="ELQ33485.1"/>
    </source>
</evidence>
<dbReference type="AlphaFoldDB" id="A0AA97NNL6"/>
<dbReference type="Proteomes" id="UP000011086">
    <property type="component" value="Unassembled WGS sequence"/>
</dbReference>
<organism evidence="1">
    <name type="scientific">Pyricularia oryzae (strain Y34)</name>
    <name type="common">Rice blast fungus</name>
    <name type="synonym">Magnaporthe oryzae</name>
    <dbReference type="NCBI Taxonomy" id="1143189"/>
    <lineage>
        <taxon>Eukaryota</taxon>
        <taxon>Fungi</taxon>
        <taxon>Dikarya</taxon>
        <taxon>Ascomycota</taxon>
        <taxon>Pezizomycotina</taxon>
        <taxon>Sordariomycetes</taxon>
        <taxon>Sordariomycetidae</taxon>
        <taxon>Magnaporthales</taxon>
        <taxon>Pyriculariaceae</taxon>
        <taxon>Pyricularia</taxon>
    </lineage>
</organism>
<name>A0AA97NNL6_PYRO3</name>
<gene>
    <name evidence="1" type="ORF">OOU_Y34scaffold00936g12</name>
</gene>
<sequence length="158" mass="16374">MAAFLKTAGGVHRLDIIPPAYASAGYKNGRGLSKVKFRNNFALVGVIIYRAEGLNVIRSTSQDSGPTALRARSYKFCGSGIAGLCDSPPGSAGQAHPSFSPRLIADAVLANPTLDGRRAAPSFTVVRPSKDSPLTGGGLAHAMYNLKGKTSTKSPSKG</sequence>
<accession>A0AA97NNL6</accession>
<protein>
    <submittedName>
        <fullName evidence="1">Uncharacterized protein</fullName>
    </submittedName>
</protein>
<proteinExistence type="predicted"/>